<evidence type="ECO:0000256" key="2">
    <source>
        <dbReference type="ARBA" id="ARBA00022448"/>
    </source>
</evidence>
<feature type="transmembrane region" description="Helical" evidence="9">
    <location>
        <begin position="15"/>
        <end position="36"/>
    </location>
</feature>
<reference evidence="10 11" key="1">
    <citation type="submission" date="2018-10" db="EMBL/GenBank/DDBJ databases">
        <title>A high-quality apple genome assembly.</title>
        <authorList>
            <person name="Hu J."/>
        </authorList>
    </citation>
    <scope>NUCLEOTIDE SEQUENCE [LARGE SCALE GENOMIC DNA]</scope>
    <source>
        <strain evidence="11">cv. HFTH1</strain>
        <tissue evidence="10">Young leaf</tissue>
    </source>
</reference>
<evidence type="ECO:0000313" key="10">
    <source>
        <dbReference type="EMBL" id="RXH89308.1"/>
    </source>
</evidence>
<keyword evidence="7" id="KW-0458">Lysosome</keyword>
<proteinExistence type="predicted"/>
<dbReference type="InterPro" id="IPR006603">
    <property type="entry name" value="PQ-loop_rpt"/>
</dbReference>
<feature type="transmembrane region" description="Helical" evidence="9">
    <location>
        <begin position="392"/>
        <end position="410"/>
    </location>
</feature>
<comment type="caution">
    <text evidence="10">The sequence shown here is derived from an EMBL/GenBank/DDBJ whole genome shotgun (WGS) entry which is preliminary data.</text>
</comment>
<evidence type="ECO:0000256" key="6">
    <source>
        <dbReference type="ARBA" id="ARBA00023136"/>
    </source>
</evidence>
<accession>A0A498J156</accession>
<dbReference type="SMART" id="SM00679">
    <property type="entry name" value="CTNS"/>
    <property type="match status" value="4"/>
</dbReference>
<feature type="transmembrane region" description="Helical" evidence="9">
    <location>
        <begin position="148"/>
        <end position="168"/>
    </location>
</feature>
<dbReference type="STRING" id="3750.A0A498J156"/>
<dbReference type="PANTHER" id="PTHR13131">
    <property type="entry name" value="CYSTINOSIN"/>
    <property type="match status" value="1"/>
</dbReference>
<dbReference type="InterPro" id="IPR005282">
    <property type="entry name" value="LC_transporter"/>
</dbReference>
<gene>
    <name evidence="10" type="ORF">DVH24_031665</name>
</gene>
<keyword evidence="3 9" id="KW-0812">Transmembrane</keyword>
<keyword evidence="11" id="KW-1185">Reference proteome</keyword>
<organism evidence="10 11">
    <name type="scientific">Malus domestica</name>
    <name type="common">Apple</name>
    <name type="synonym">Pyrus malus</name>
    <dbReference type="NCBI Taxonomy" id="3750"/>
    <lineage>
        <taxon>Eukaryota</taxon>
        <taxon>Viridiplantae</taxon>
        <taxon>Streptophyta</taxon>
        <taxon>Embryophyta</taxon>
        <taxon>Tracheophyta</taxon>
        <taxon>Spermatophyta</taxon>
        <taxon>Magnoliopsida</taxon>
        <taxon>eudicotyledons</taxon>
        <taxon>Gunneridae</taxon>
        <taxon>Pentapetalae</taxon>
        <taxon>rosids</taxon>
        <taxon>fabids</taxon>
        <taxon>Rosales</taxon>
        <taxon>Rosaceae</taxon>
        <taxon>Amygdaloideae</taxon>
        <taxon>Maleae</taxon>
        <taxon>Malus</taxon>
    </lineage>
</organism>
<evidence type="ECO:0000256" key="4">
    <source>
        <dbReference type="ARBA" id="ARBA00022737"/>
    </source>
</evidence>
<feature type="transmembrane region" description="Helical" evidence="9">
    <location>
        <begin position="447"/>
        <end position="469"/>
    </location>
</feature>
<dbReference type="Gene3D" id="1.20.1280.290">
    <property type="match status" value="2"/>
</dbReference>
<evidence type="ECO:0000256" key="7">
    <source>
        <dbReference type="ARBA" id="ARBA00023228"/>
    </source>
</evidence>
<feature type="transmembrane region" description="Helical" evidence="9">
    <location>
        <begin position="489"/>
        <end position="510"/>
    </location>
</feature>
<feature type="transmembrane region" description="Helical" evidence="9">
    <location>
        <begin position="48"/>
        <end position="68"/>
    </location>
</feature>
<evidence type="ECO:0000256" key="5">
    <source>
        <dbReference type="ARBA" id="ARBA00022989"/>
    </source>
</evidence>
<dbReference type="GO" id="GO:0005765">
    <property type="term" value="C:lysosomal membrane"/>
    <property type="evidence" value="ECO:0007669"/>
    <property type="project" value="UniProtKB-SubCell"/>
</dbReference>
<feature type="transmembrane region" description="Helical" evidence="9">
    <location>
        <begin position="324"/>
        <end position="340"/>
    </location>
</feature>
<feature type="transmembrane region" description="Helical" evidence="9">
    <location>
        <begin position="416"/>
        <end position="435"/>
    </location>
</feature>
<evidence type="ECO:0000313" key="11">
    <source>
        <dbReference type="Proteomes" id="UP000290289"/>
    </source>
</evidence>
<dbReference type="FunFam" id="1.20.1280.290:FF:000018">
    <property type="entry name" value="Cystinosin homolog"/>
    <property type="match status" value="2"/>
</dbReference>
<dbReference type="PANTHER" id="PTHR13131:SF11">
    <property type="entry name" value="LYSOSOMAL CYSTINE TRANSPORTER FAMILY PROTEIN"/>
    <property type="match status" value="1"/>
</dbReference>
<dbReference type="NCBIfam" id="TIGR00951">
    <property type="entry name" value="2A43"/>
    <property type="match status" value="2"/>
</dbReference>
<protein>
    <recommendedName>
        <fullName evidence="8">Cystinosin homolog</fullName>
    </recommendedName>
</protein>
<comment type="subcellular location">
    <subcellularLocation>
        <location evidence="1">Lysosome membrane</location>
        <topology evidence="1">Multi-pass membrane protein</topology>
    </subcellularLocation>
</comment>
<name>A0A498J156_MALDO</name>
<keyword evidence="5 9" id="KW-1133">Transmembrane helix</keyword>
<evidence type="ECO:0000256" key="9">
    <source>
        <dbReference type="SAM" id="Phobius"/>
    </source>
</evidence>
<dbReference type="AlphaFoldDB" id="A0A498J156"/>
<sequence length="542" mass="60900">MASWNSTPLEITYEVLGWTAFVSWSISFYPQVILNFRRKSVVGLNFDFVVLNLTKHSSYLIYNASLYFSSAVQKQYFKKYGDKQMIPVAANDVAFSCHAVLLTAVTLYQISIYERGNQKVSKISIGIVAVVWLAAAVCVFVALPRHSWLWLISVFNSIQVSMTCIKYIPQAVMNFLRKSTDGFSIGNILLDFTGGAASYAQMAMQSIDQHSWVNFYGNIGKTLLSLISIFFDLLFMCQHFVLYRGKSSEELVKTSDEPVSENWGRKGMASWNSIPLEITYEVLGWVAFLSWTVGAYPQIVLNFRRKSVVGLNFDFVVLNLTKQSAYLIYNASLYFSTAVQKQYLEKYGKEQMIPVAANDVAFSIHAVLMTAVTLCQIAIYERGNQKVSKISFGIVAAVWLGAAVCVFLALPTHSWLWLISIFNSIQVFMTVIKYIPQASMNFLRKSTDGFSIGNILLDFSGGVANYAQMAVQSIDQGSWVNFYGNMGKTLLSLISIFFDLIFMNQHFVLYRGKRALIAPKIISKESTEPLIKSSDDPVSENV</sequence>
<evidence type="ECO:0000256" key="8">
    <source>
        <dbReference type="ARBA" id="ARBA00074957"/>
    </source>
</evidence>
<dbReference type="Proteomes" id="UP000290289">
    <property type="component" value="Chromosome 9"/>
</dbReference>
<feature type="transmembrane region" description="Helical" evidence="9">
    <location>
        <begin position="282"/>
        <end position="303"/>
    </location>
</feature>
<evidence type="ECO:0000256" key="3">
    <source>
        <dbReference type="ARBA" id="ARBA00022692"/>
    </source>
</evidence>
<evidence type="ECO:0000256" key="1">
    <source>
        <dbReference type="ARBA" id="ARBA00004155"/>
    </source>
</evidence>
<feature type="transmembrane region" description="Helical" evidence="9">
    <location>
        <begin position="88"/>
        <end position="111"/>
    </location>
</feature>
<keyword evidence="4" id="KW-0677">Repeat</keyword>
<feature type="transmembrane region" description="Helical" evidence="9">
    <location>
        <begin position="123"/>
        <end position="142"/>
    </location>
</feature>
<feature type="transmembrane region" description="Helical" evidence="9">
    <location>
        <begin position="360"/>
        <end position="380"/>
    </location>
</feature>
<keyword evidence="6 9" id="KW-0472">Membrane</keyword>
<dbReference type="Pfam" id="PF04193">
    <property type="entry name" value="PQ-loop"/>
    <property type="match status" value="4"/>
</dbReference>
<feature type="transmembrane region" description="Helical" evidence="9">
    <location>
        <begin position="223"/>
        <end position="243"/>
    </location>
</feature>
<dbReference type="EMBL" id="RDQH01000335">
    <property type="protein sequence ID" value="RXH89308.1"/>
    <property type="molecule type" value="Genomic_DNA"/>
</dbReference>
<dbReference type="GO" id="GO:0015184">
    <property type="term" value="F:L-cystine transmembrane transporter activity"/>
    <property type="evidence" value="ECO:0007669"/>
    <property type="project" value="TreeGrafter"/>
</dbReference>
<keyword evidence="2" id="KW-0813">Transport</keyword>